<comment type="caution">
    <text evidence="2">The sequence shown here is derived from an EMBL/GenBank/DDBJ whole genome shotgun (WGS) entry which is preliminary data.</text>
</comment>
<dbReference type="OrthoDB" id="6028159at2"/>
<dbReference type="NCBIfam" id="NF041635">
    <property type="entry name" value="STM3941_fam"/>
    <property type="match status" value="1"/>
</dbReference>
<gene>
    <name evidence="2" type="ORF">C8E01_102405</name>
</gene>
<keyword evidence="1" id="KW-1133">Transmembrane helix</keyword>
<dbReference type="Proteomes" id="UP000245466">
    <property type="component" value="Unassembled WGS sequence"/>
</dbReference>
<dbReference type="RefSeq" id="WP_116542243.1">
    <property type="nucleotide sequence ID" value="NZ_QEKI01000002.1"/>
</dbReference>
<organism evidence="2 3">
    <name type="scientific">Pontibacter virosus</name>
    <dbReference type="NCBI Taxonomy" id="1765052"/>
    <lineage>
        <taxon>Bacteria</taxon>
        <taxon>Pseudomonadati</taxon>
        <taxon>Bacteroidota</taxon>
        <taxon>Cytophagia</taxon>
        <taxon>Cytophagales</taxon>
        <taxon>Hymenobacteraceae</taxon>
        <taxon>Pontibacter</taxon>
    </lineage>
</organism>
<dbReference type="EMBL" id="QEKI01000002">
    <property type="protein sequence ID" value="PVY43227.1"/>
    <property type="molecule type" value="Genomic_DNA"/>
</dbReference>
<reference evidence="2 3" key="1">
    <citation type="submission" date="2018-04" db="EMBL/GenBank/DDBJ databases">
        <title>Genomic Encyclopedia of Type Strains, Phase IV (KMG-IV): sequencing the most valuable type-strain genomes for metagenomic binning, comparative biology and taxonomic classification.</title>
        <authorList>
            <person name="Goeker M."/>
        </authorList>
    </citation>
    <scope>NUCLEOTIDE SEQUENCE [LARGE SCALE GENOMIC DNA]</scope>
    <source>
        <strain evidence="2 3">DSM 100231</strain>
    </source>
</reference>
<protein>
    <submittedName>
        <fullName evidence="2">Uncharacterized protein</fullName>
    </submittedName>
</protein>
<evidence type="ECO:0000256" key="1">
    <source>
        <dbReference type="SAM" id="Phobius"/>
    </source>
</evidence>
<evidence type="ECO:0000313" key="2">
    <source>
        <dbReference type="EMBL" id="PVY43227.1"/>
    </source>
</evidence>
<evidence type="ECO:0000313" key="3">
    <source>
        <dbReference type="Proteomes" id="UP000245466"/>
    </source>
</evidence>
<dbReference type="InterPro" id="IPR048136">
    <property type="entry name" value="STM3941-like"/>
</dbReference>
<keyword evidence="1" id="KW-0472">Membrane</keyword>
<keyword evidence="1" id="KW-0812">Transmembrane</keyword>
<keyword evidence="3" id="KW-1185">Reference proteome</keyword>
<dbReference type="AlphaFoldDB" id="A0A2U1B3Y7"/>
<accession>A0A2U1B3Y7</accession>
<feature type="transmembrane region" description="Helical" evidence="1">
    <location>
        <begin position="48"/>
        <end position="68"/>
    </location>
</feature>
<proteinExistence type="predicted"/>
<name>A0A2U1B3Y7_9BACT</name>
<sequence length="178" mass="19850">MNQKIEIPLSKAKMMLFLVGAVAFVVIGVFFAIEPARFISPIFRSEEIIRIAGVAALLSFGLGAVYILRKLFDKKVGLTIDEEGITDNSSAVSVGLIEWQDIIGVETLEIASNKIMLLHTNNPEKYMARATNMFSRKAMQANHKMYGTPLSITANSLQIKYKELERLLCEGLENRKVL</sequence>